<dbReference type="EMBL" id="BMAU01021422">
    <property type="protein sequence ID" value="GFY34200.1"/>
    <property type="molecule type" value="Genomic_DNA"/>
</dbReference>
<comment type="caution">
    <text evidence="1">The sequence shown here is derived from an EMBL/GenBank/DDBJ whole genome shotgun (WGS) entry which is preliminary data.</text>
</comment>
<name>A0A8X7BK58_TRICX</name>
<protein>
    <submittedName>
        <fullName evidence="1">Uncharacterized protein</fullName>
    </submittedName>
</protein>
<evidence type="ECO:0000313" key="1">
    <source>
        <dbReference type="EMBL" id="GFY34200.1"/>
    </source>
</evidence>
<dbReference type="AlphaFoldDB" id="A0A8X7BK58"/>
<dbReference type="Proteomes" id="UP000887159">
    <property type="component" value="Unassembled WGS sequence"/>
</dbReference>
<reference evidence="1" key="1">
    <citation type="submission" date="2020-08" db="EMBL/GenBank/DDBJ databases">
        <title>Multicomponent nature underlies the extraordinary mechanical properties of spider dragline silk.</title>
        <authorList>
            <person name="Kono N."/>
            <person name="Nakamura H."/>
            <person name="Mori M."/>
            <person name="Yoshida Y."/>
            <person name="Ohtoshi R."/>
            <person name="Malay A.D."/>
            <person name="Moran D.A.P."/>
            <person name="Tomita M."/>
            <person name="Numata K."/>
            <person name="Arakawa K."/>
        </authorList>
    </citation>
    <scope>NUCLEOTIDE SEQUENCE</scope>
</reference>
<sequence>MVLVKLLTGFVELRAQVHTTEEPLCRRTNARNVFHVSKSLHWRSVKVRRGGVPAQVSSLSLDPSSKLRGRSPIALMVF</sequence>
<organism evidence="1 2">
    <name type="scientific">Trichonephila clavipes</name>
    <name type="common">Golden silk orbweaver</name>
    <name type="synonym">Nephila clavipes</name>
    <dbReference type="NCBI Taxonomy" id="2585209"/>
    <lineage>
        <taxon>Eukaryota</taxon>
        <taxon>Metazoa</taxon>
        <taxon>Ecdysozoa</taxon>
        <taxon>Arthropoda</taxon>
        <taxon>Chelicerata</taxon>
        <taxon>Arachnida</taxon>
        <taxon>Araneae</taxon>
        <taxon>Araneomorphae</taxon>
        <taxon>Entelegynae</taxon>
        <taxon>Araneoidea</taxon>
        <taxon>Nephilidae</taxon>
        <taxon>Trichonephila</taxon>
    </lineage>
</organism>
<gene>
    <name evidence="1" type="ORF">TNCV_2505031</name>
</gene>
<evidence type="ECO:0000313" key="2">
    <source>
        <dbReference type="Proteomes" id="UP000887159"/>
    </source>
</evidence>
<keyword evidence="2" id="KW-1185">Reference proteome</keyword>
<accession>A0A8X7BK58</accession>
<proteinExistence type="predicted"/>